<proteinExistence type="predicted"/>
<dbReference type="RefSeq" id="WP_076343586.1">
    <property type="nucleotide sequence ID" value="NZ_CP019082.1"/>
</dbReference>
<reference evidence="2" key="1">
    <citation type="submission" date="2016-12" db="EMBL/GenBank/DDBJ databases">
        <title>Comparative genomics of four Isosphaeraceae planctomycetes: a common pool of plasmids and glycoside hydrolase genes.</title>
        <authorList>
            <person name="Ivanova A."/>
        </authorList>
    </citation>
    <scope>NUCLEOTIDE SEQUENCE [LARGE SCALE GENOMIC DNA]</scope>
    <source>
        <strain evidence="2">PX4</strain>
    </source>
</reference>
<dbReference type="EMBL" id="CP019082">
    <property type="protein sequence ID" value="APW59399.1"/>
    <property type="molecule type" value="Genomic_DNA"/>
</dbReference>
<accession>A0A1U7CKE0</accession>
<protein>
    <recommendedName>
        <fullName evidence="3">YbjN domain-containing protein</fullName>
    </recommendedName>
</protein>
<dbReference type="Proteomes" id="UP000186309">
    <property type="component" value="Chromosome"/>
</dbReference>
<dbReference type="AlphaFoldDB" id="A0A1U7CKE0"/>
<dbReference type="KEGG" id="pbor:BSF38_00822"/>
<evidence type="ECO:0000313" key="1">
    <source>
        <dbReference type="EMBL" id="APW59399.1"/>
    </source>
</evidence>
<evidence type="ECO:0008006" key="3">
    <source>
        <dbReference type="Google" id="ProtNLM"/>
    </source>
</evidence>
<dbReference type="STRING" id="1387353.BSF38_00822"/>
<sequence length="188" mass="20319">MSSATIVCARCTLANYGTDRFCAGCGLPMGGVQPDAGAAAEALGPYEAPEPADPDVERTIHAFVERSGFEIAPAPRGWQATVPLRLDRRQAVYLGPAGVDAEGRALVAFVSVCGPVNDRDCRILLKLNARMTDGCFAIRVLRGEEYFVFVENLPVAFCALIDSQKLLRRIADLADGLEDRLSRGRDLY</sequence>
<name>A0A1U7CKE0_9BACT</name>
<dbReference type="OrthoDB" id="267881at2"/>
<keyword evidence="2" id="KW-1185">Reference proteome</keyword>
<gene>
    <name evidence="1" type="ORF">BSF38_00822</name>
</gene>
<organism evidence="1 2">
    <name type="scientific">Paludisphaera borealis</name>
    <dbReference type="NCBI Taxonomy" id="1387353"/>
    <lineage>
        <taxon>Bacteria</taxon>
        <taxon>Pseudomonadati</taxon>
        <taxon>Planctomycetota</taxon>
        <taxon>Planctomycetia</taxon>
        <taxon>Isosphaerales</taxon>
        <taxon>Isosphaeraceae</taxon>
        <taxon>Paludisphaera</taxon>
    </lineage>
</organism>
<evidence type="ECO:0000313" key="2">
    <source>
        <dbReference type="Proteomes" id="UP000186309"/>
    </source>
</evidence>